<proteinExistence type="predicted"/>
<gene>
    <name evidence="2" type="ORF">FJZ47_19080</name>
</gene>
<dbReference type="EMBL" id="VGLS01000715">
    <property type="protein sequence ID" value="MBM3225880.1"/>
    <property type="molecule type" value="Genomic_DNA"/>
</dbReference>
<name>A0A937W651_UNCTE</name>
<dbReference type="InterPro" id="IPR035587">
    <property type="entry name" value="DUS-like_FMN-bd"/>
</dbReference>
<reference evidence="2" key="1">
    <citation type="submission" date="2019-03" db="EMBL/GenBank/DDBJ databases">
        <title>Lake Tanganyika Metagenome-Assembled Genomes (MAGs).</title>
        <authorList>
            <person name="Tran P."/>
        </authorList>
    </citation>
    <scope>NUCLEOTIDE SEQUENCE</scope>
    <source>
        <strain evidence="2">K_DeepCast_65m_m2_066</strain>
    </source>
</reference>
<feature type="non-terminal residue" evidence="2">
    <location>
        <position position="66"/>
    </location>
</feature>
<feature type="domain" description="DUS-like FMN-binding" evidence="1">
    <location>
        <begin position="14"/>
        <end position="51"/>
    </location>
</feature>
<comment type="caution">
    <text evidence="2">The sequence shown here is derived from an EMBL/GenBank/DDBJ whole genome shotgun (WGS) entry which is preliminary data.</text>
</comment>
<dbReference type="Gene3D" id="3.20.20.70">
    <property type="entry name" value="Aldolase class I"/>
    <property type="match status" value="1"/>
</dbReference>
<dbReference type="AlphaFoldDB" id="A0A937W651"/>
<accession>A0A937W651</accession>
<evidence type="ECO:0000259" key="1">
    <source>
        <dbReference type="Pfam" id="PF01207"/>
    </source>
</evidence>
<organism evidence="2 3">
    <name type="scientific">Tectimicrobiota bacterium</name>
    <dbReference type="NCBI Taxonomy" id="2528274"/>
    <lineage>
        <taxon>Bacteria</taxon>
        <taxon>Pseudomonadati</taxon>
        <taxon>Nitrospinota/Tectimicrobiota group</taxon>
        <taxon>Candidatus Tectimicrobiota</taxon>
    </lineage>
</organism>
<dbReference type="InterPro" id="IPR013785">
    <property type="entry name" value="Aldolase_TIM"/>
</dbReference>
<protein>
    <submittedName>
        <fullName evidence="2">tRNA-dihydrouridine synthase</fullName>
    </submittedName>
</protein>
<sequence>MHFWQTLPQPIIGLAPMDGITDAAFRGITARHGKPDVQYTEFVDVEAICRGIPGAWRQPYFAEAER</sequence>
<dbReference type="Pfam" id="PF01207">
    <property type="entry name" value="Dus"/>
    <property type="match status" value="1"/>
</dbReference>
<dbReference type="Proteomes" id="UP000712673">
    <property type="component" value="Unassembled WGS sequence"/>
</dbReference>
<evidence type="ECO:0000313" key="2">
    <source>
        <dbReference type="EMBL" id="MBM3225880.1"/>
    </source>
</evidence>
<dbReference type="SUPFAM" id="SSF51395">
    <property type="entry name" value="FMN-linked oxidoreductases"/>
    <property type="match status" value="1"/>
</dbReference>
<evidence type="ECO:0000313" key="3">
    <source>
        <dbReference type="Proteomes" id="UP000712673"/>
    </source>
</evidence>